<evidence type="ECO:0000313" key="1">
    <source>
        <dbReference type="EMBL" id="JAD26941.1"/>
    </source>
</evidence>
<reference evidence="1" key="1">
    <citation type="submission" date="2014-09" db="EMBL/GenBank/DDBJ databases">
        <authorList>
            <person name="Magalhaes I.L.F."/>
            <person name="Oliveira U."/>
            <person name="Santos F.R."/>
            <person name="Vidigal T.H.D.A."/>
            <person name="Brescovit A.D."/>
            <person name="Santos A.J."/>
        </authorList>
    </citation>
    <scope>NUCLEOTIDE SEQUENCE</scope>
    <source>
        <tissue evidence="1">Shoot tissue taken approximately 20 cm above the soil surface</tissue>
    </source>
</reference>
<protein>
    <submittedName>
        <fullName evidence="1">Uncharacterized protein</fullName>
    </submittedName>
</protein>
<proteinExistence type="predicted"/>
<accession>A0A0A8YKT4</accession>
<sequence length="21" mass="2696">MIRSEVEERTGKRVRRYRNIF</sequence>
<reference evidence="1" key="2">
    <citation type="journal article" date="2015" name="Data Brief">
        <title>Shoot transcriptome of the giant reed, Arundo donax.</title>
        <authorList>
            <person name="Barrero R.A."/>
            <person name="Guerrero F.D."/>
            <person name="Moolhuijzen P."/>
            <person name="Goolsby J.A."/>
            <person name="Tidwell J."/>
            <person name="Bellgard S.E."/>
            <person name="Bellgard M.I."/>
        </authorList>
    </citation>
    <scope>NUCLEOTIDE SEQUENCE</scope>
    <source>
        <tissue evidence="1">Shoot tissue taken approximately 20 cm above the soil surface</tissue>
    </source>
</reference>
<organism evidence="1">
    <name type="scientific">Arundo donax</name>
    <name type="common">Giant reed</name>
    <name type="synonym">Donax arundinaceus</name>
    <dbReference type="NCBI Taxonomy" id="35708"/>
    <lineage>
        <taxon>Eukaryota</taxon>
        <taxon>Viridiplantae</taxon>
        <taxon>Streptophyta</taxon>
        <taxon>Embryophyta</taxon>
        <taxon>Tracheophyta</taxon>
        <taxon>Spermatophyta</taxon>
        <taxon>Magnoliopsida</taxon>
        <taxon>Liliopsida</taxon>
        <taxon>Poales</taxon>
        <taxon>Poaceae</taxon>
        <taxon>PACMAD clade</taxon>
        <taxon>Arundinoideae</taxon>
        <taxon>Arundineae</taxon>
        <taxon>Arundo</taxon>
    </lineage>
</organism>
<name>A0A0A8YKT4_ARUDO</name>
<dbReference type="AlphaFoldDB" id="A0A0A8YKT4"/>
<dbReference type="EMBL" id="GBRH01270954">
    <property type="protein sequence ID" value="JAD26941.1"/>
    <property type="molecule type" value="Transcribed_RNA"/>
</dbReference>